<dbReference type="Pfam" id="PF12833">
    <property type="entry name" value="HTH_18"/>
    <property type="match status" value="1"/>
</dbReference>
<dbReference type="SUPFAM" id="SSF46689">
    <property type="entry name" value="Homeodomain-like"/>
    <property type="match status" value="1"/>
</dbReference>
<protein>
    <submittedName>
        <fullName evidence="7">Transcriptional regulator, AraC family</fullName>
    </submittedName>
</protein>
<evidence type="ECO:0000313" key="7">
    <source>
        <dbReference type="EMBL" id="SEK21077.1"/>
    </source>
</evidence>
<keyword evidence="5" id="KW-0472">Membrane</keyword>
<dbReference type="InterPro" id="IPR009057">
    <property type="entry name" value="Homeodomain-like_sf"/>
</dbReference>
<evidence type="ECO:0000259" key="6">
    <source>
        <dbReference type="PROSITE" id="PS01124"/>
    </source>
</evidence>
<dbReference type="PROSITE" id="PS50005">
    <property type="entry name" value="TPR"/>
    <property type="match status" value="2"/>
</dbReference>
<dbReference type="Gene3D" id="3.40.50.10070">
    <property type="entry name" value="TolB, N-terminal domain"/>
    <property type="match status" value="1"/>
</dbReference>
<dbReference type="InterPro" id="IPR019734">
    <property type="entry name" value="TPR_rpt"/>
</dbReference>
<evidence type="ECO:0000256" key="1">
    <source>
        <dbReference type="ARBA" id="ARBA00023015"/>
    </source>
</evidence>
<accession>A0A1H7F6Q0</accession>
<reference evidence="8" key="1">
    <citation type="submission" date="2016-10" db="EMBL/GenBank/DDBJ databases">
        <authorList>
            <person name="Varghese N."/>
            <person name="Submissions S."/>
        </authorList>
    </citation>
    <scope>NUCLEOTIDE SEQUENCE [LARGE SCALE GENOMIC DNA]</scope>
    <source>
        <strain evidence="8">DSM 16471</strain>
    </source>
</reference>
<keyword evidence="8" id="KW-1185">Reference proteome</keyword>
<dbReference type="Pfam" id="PF13181">
    <property type="entry name" value="TPR_8"/>
    <property type="match status" value="1"/>
</dbReference>
<dbReference type="SMART" id="SM00028">
    <property type="entry name" value="TPR"/>
    <property type="match status" value="4"/>
</dbReference>
<dbReference type="SUPFAM" id="SSF48452">
    <property type="entry name" value="TPR-like"/>
    <property type="match status" value="1"/>
</dbReference>
<dbReference type="Gene3D" id="1.10.10.60">
    <property type="entry name" value="Homeodomain-like"/>
    <property type="match status" value="2"/>
</dbReference>
<evidence type="ECO:0000256" key="3">
    <source>
        <dbReference type="ARBA" id="ARBA00023163"/>
    </source>
</evidence>
<dbReference type="SUPFAM" id="SSF81901">
    <property type="entry name" value="HCP-like"/>
    <property type="match status" value="1"/>
</dbReference>
<proteinExistence type="predicted"/>
<evidence type="ECO:0000256" key="5">
    <source>
        <dbReference type="SAM" id="Phobius"/>
    </source>
</evidence>
<evidence type="ECO:0000256" key="4">
    <source>
        <dbReference type="PROSITE-ProRule" id="PRU00339"/>
    </source>
</evidence>
<dbReference type="GO" id="GO:0003700">
    <property type="term" value="F:DNA-binding transcription factor activity"/>
    <property type="evidence" value="ECO:0007669"/>
    <property type="project" value="InterPro"/>
</dbReference>
<gene>
    <name evidence="7" type="ORF">SAMN04488008_10158</name>
</gene>
<dbReference type="PANTHER" id="PTHR43280:SF2">
    <property type="entry name" value="HTH-TYPE TRANSCRIPTIONAL REGULATOR EXSA"/>
    <property type="match status" value="1"/>
</dbReference>
<dbReference type="InterPro" id="IPR018060">
    <property type="entry name" value="HTH_AraC"/>
</dbReference>
<keyword evidence="4" id="KW-0802">TPR repeat</keyword>
<keyword evidence="1" id="KW-0805">Transcription regulation</keyword>
<dbReference type="AlphaFoldDB" id="A0A1H7F6Q0"/>
<dbReference type="OrthoDB" id="9779074at2"/>
<sequence>MSNPSANTSTFIEQAEALILENLANEQFGVSELAEATNMSRSNLLRKIKKQTKLSASQFIRQVRLKEAMDLLKEGSSTVSEISYQVGFGSTSYFIKCFREHYGYPPGEVGKDSVELETEKVHSSILVRYRWPLIAGISAALLVTALVIFNKKDKIKELKIEKSIAVLPFKNESNDSTNLYFVNGLMESALNNLQKIEDLRVISRTSVEKYRKTDKGIPAIAEELNVNYLVEGSGQRVGNQVLLNIQLIDASTDTPIWVEQYNREVEDIFGLQNDVAKKIADAIAAVVTPSELEQIERKPTEDLIAYDYFLQALDPFYSQTTEGLEEAIPLFQKAVQQDPQFARAYANLAISYYYLDIFQRQKQYTDLINNYSDKALLYDPKNDVSLISRALYYMHTEEYRLALPHLEKALEYSPNSADVVQVLSLLYNSYIPDTAKYLKYALMGIQLDIAANDSVAKSYIYLTLSNALAQTGFIAEAMEYINKSLDYNPTNDYAPYLKVYIQYAKDGDLEQAKKSLIEELEKDSTRLDILQEVAKLHYFQEDYDGAFTYYKKFVETRKKRNMKIYPQENGKIALVYEKMGLKEQAANFFKEYAEYCEEDESIYKSASMAQKYAYEGKIDEGIEQLNVFATQDNYQYWILLFLEKDQLNKQLKRHPEYKTTVQKIKDRFWENHAKLKKTLEENDLI</sequence>
<dbReference type="PROSITE" id="PS01124">
    <property type="entry name" value="HTH_ARAC_FAMILY_2"/>
    <property type="match status" value="1"/>
</dbReference>
<keyword evidence="3" id="KW-0804">Transcription</keyword>
<dbReference type="InterPro" id="IPR018062">
    <property type="entry name" value="HTH_AraC-typ_CS"/>
</dbReference>
<feature type="transmembrane region" description="Helical" evidence="5">
    <location>
        <begin position="129"/>
        <end position="149"/>
    </location>
</feature>
<dbReference type="Gene3D" id="1.25.40.10">
    <property type="entry name" value="Tetratricopeptide repeat domain"/>
    <property type="match status" value="3"/>
</dbReference>
<evidence type="ECO:0000313" key="8">
    <source>
        <dbReference type="Proteomes" id="UP000198990"/>
    </source>
</evidence>
<evidence type="ECO:0000256" key="2">
    <source>
        <dbReference type="ARBA" id="ARBA00023125"/>
    </source>
</evidence>
<feature type="repeat" description="TPR" evidence="4">
    <location>
        <begin position="458"/>
        <end position="491"/>
    </location>
</feature>
<keyword evidence="5" id="KW-0812">Transmembrane</keyword>
<dbReference type="STRING" id="228957.SAMN04488008_10158"/>
<dbReference type="PROSITE" id="PS00041">
    <property type="entry name" value="HTH_ARAC_FAMILY_1"/>
    <property type="match status" value="1"/>
</dbReference>
<dbReference type="Proteomes" id="UP000198990">
    <property type="component" value="Unassembled WGS sequence"/>
</dbReference>
<dbReference type="EMBL" id="FNZN01000001">
    <property type="protein sequence ID" value="SEK21077.1"/>
    <property type="molecule type" value="Genomic_DNA"/>
</dbReference>
<dbReference type="InterPro" id="IPR011990">
    <property type="entry name" value="TPR-like_helical_dom_sf"/>
</dbReference>
<dbReference type="GO" id="GO:0043565">
    <property type="term" value="F:sequence-specific DNA binding"/>
    <property type="evidence" value="ECO:0007669"/>
    <property type="project" value="InterPro"/>
</dbReference>
<feature type="repeat" description="TPR" evidence="4">
    <location>
        <begin position="383"/>
        <end position="416"/>
    </location>
</feature>
<keyword evidence="5" id="KW-1133">Transmembrane helix</keyword>
<keyword evidence="2" id="KW-0238">DNA-binding</keyword>
<name>A0A1H7F6Q0_9FLAO</name>
<dbReference type="SMART" id="SM00342">
    <property type="entry name" value="HTH_ARAC"/>
    <property type="match status" value="1"/>
</dbReference>
<feature type="domain" description="HTH araC/xylS-type" evidence="6">
    <location>
        <begin position="13"/>
        <end position="112"/>
    </location>
</feature>
<dbReference type="RefSeq" id="WP_091618598.1">
    <property type="nucleotide sequence ID" value="NZ_FNZN01000001.1"/>
</dbReference>
<organism evidence="7 8">
    <name type="scientific">Maribacter orientalis</name>
    <dbReference type="NCBI Taxonomy" id="228957"/>
    <lineage>
        <taxon>Bacteria</taxon>
        <taxon>Pseudomonadati</taxon>
        <taxon>Bacteroidota</taxon>
        <taxon>Flavobacteriia</taxon>
        <taxon>Flavobacteriales</taxon>
        <taxon>Flavobacteriaceae</taxon>
        <taxon>Maribacter</taxon>
    </lineage>
</organism>
<dbReference type="PANTHER" id="PTHR43280">
    <property type="entry name" value="ARAC-FAMILY TRANSCRIPTIONAL REGULATOR"/>
    <property type="match status" value="1"/>
</dbReference>